<name>A0AAJ0CSB0_9HYPO</name>
<proteinExistence type="predicted"/>
<keyword evidence="2" id="KW-1185">Reference proteome</keyword>
<evidence type="ECO:0000313" key="2">
    <source>
        <dbReference type="Proteomes" id="UP001251528"/>
    </source>
</evidence>
<feature type="non-terminal residue" evidence="1">
    <location>
        <position position="91"/>
    </location>
</feature>
<evidence type="ECO:0000313" key="1">
    <source>
        <dbReference type="EMBL" id="KAK2603802.1"/>
    </source>
</evidence>
<organism evidence="1 2">
    <name type="scientific">Conoideocrella luteorostrata</name>
    <dbReference type="NCBI Taxonomy" id="1105319"/>
    <lineage>
        <taxon>Eukaryota</taxon>
        <taxon>Fungi</taxon>
        <taxon>Dikarya</taxon>
        <taxon>Ascomycota</taxon>
        <taxon>Pezizomycotina</taxon>
        <taxon>Sordariomycetes</taxon>
        <taxon>Hypocreomycetidae</taxon>
        <taxon>Hypocreales</taxon>
        <taxon>Clavicipitaceae</taxon>
        <taxon>Conoideocrella</taxon>
    </lineage>
</organism>
<accession>A0AAJ0CSB0</accession>
<dbReference type="EMBL" id="JASWJB010000056">
    <property type="protein sequence ID" value="KAK2603802.1"/>
    <property type="molecule type" value="Genomic_DNA"/>
</dbReference>
<comment type="caution">
    <text evidence="1">The sequence shown here is derived from an EMBL/GenBank/DDBJ whole genome shotgun (WGS) entry which is preliminary data.</text>
</comment>
<dbReference type="AlphaFoldDB" id="A0AAJ0CSB0"/>
<dbReference type="Proteomes" id="UP001251528">
    <property type="component" value="Unassembled WGS sequence"/>
</dbReference>
<sequence length="91" mass="10145">MASEIKVNISRSDLKGPGHSAEITNVAKKRCIDDLAVEAIEGCLIAKLRAIFSPLDVLRMPNGNIAKIAYETNKSRQTRENLESKLMMLRF</sequence>
<protein>
    <submittedName>
        <fullName evidence="1">Uncharacterized protein</fullName>
    </submittedName>
</protein>
<reference evidence="1" key="1">
    <citation type="submission" date="2023-06" db="EMBL/GenBank/DDBJ databases">
        <title>Conoideocrella luteorostrata (Hypocreales: Clavicipitaceae), a potential biocontrol fungus for elongate hemlock scale in United States Christmas tree production areas.</title>
        <authorList>
            <person name="Barrett H."/>
            <person name="Lovett B."/>
            <person name="Macias A.M."/>
            <person name="Stajich J.E."/>
            <person name="Kasson M.T."/>
        </authorList>
    </citation>
    <scope>NUCLEOTIDE SEQUENCE</scope>
    <source>
        <strain evidence="1">ARSEF 14590</strain>
    </source>
</reference>
<gene>
    <name evidence="1" type="ORF">QQS21_004004</name>
</gene>